<accession>A0ABC9TRC4</accession>
<dbReference type="Proteomes" id="UP000016491">
    <property type="component" value="Unassembled WGS sequence"/>
</dbReference>
<dbReference type="AlphaFoldDB" id="A0ABC9TRC4"/>
<dbReference type="EMBL" id="AWSU01000361">
    <property type="protein sequence ID" value="ERI73893.1"/>
    <property type="molecule type" value="Genomic_DNA"/>
</dbReference>
<comment type="caution">
    <text evidence="1">The sequence shown here is derived from an EMBL/GenBank/DDBJ whole genome shotgun (WGS) entry which is preliminary data.</text>
</comment>
<gene>
    <name evidence="1" type="ORF">CLOSYM_04547</name>
</gene>
<evidence type="ECO:0000313" key="2">
    <source>
        <dbReference type="Proteomes" id="UP000016491"/>
    </source>
</evidence>
<organism evidence="1 2">
    <name type="scientific">[Clostridium] symbiosum ATCC 14940</name>
    <dbReference type="NCBI Taxonomy" id="411472"/>
    <lineage>
        <taxon>Bacteria</taxon>
        <taxon>Bacillati</taxon>
        <taxon>Bacillota</taxon>
        <taxon>Clostridia</taxon>
        <taxon>Lachnospirales</taxon>
        <taxon>Lachnospiraceae</taxon>
        <taxon>Otoolea</taxon>
    </lineage>
</organism>
<reference evidence="1 2" key="1">
    <citation type="submission" date="2013-07" db="EMBL/GenBank/DDBJ databases">
        <authorList>
            <person name="Weinstock G."/>
            <person name="Sodergren E."/>
            <person name="Wylie T."/>
            <person name="Fulton L."/>
            <person name="Fulton R."/>
            <person name="Fronick C."/>
            <person name="O'Laughlin M."/>
            <person name="Godfrey J."/>
            <person name="Miner T."/>
            <person name="Herter B."/>
            <person name="Appelbaum E."/>
            <person name="Cordes M."/>
            <person name="Lek S."/>
            <person name="Wollam A."/>
            <person name="Pepin K.H."/>
            <person name="Palsikar V.B."/>
            <person name="Mitreva M."/>
            <person name="Wilson R.K."/>
        </authorList>
    </citation>
    <scope>NUCLEOTIDE SEQUENCE [LARGE SCALE GENOMIC DNA]</scope>
    <source>
        <strain evidence="1 2">ATCC 14940</strain>
    </source>
</reference>
<evidence type="ECO:0000313" key="1">
    <source>
        <dbReference type="EMBL" id="ERI73893.1"/>
    </source>
</evidence>
<sequence length="39" mass="4524">MKIGCRRCAFLGLTDRKKVHKTVFFRMAEKVIKAGVERV</sequence>
<name>A0ABC9TRC4_CLOSY</name>
<proteinExistence type="predicted"/>
<protein>
    <submittedName>
        <fullName evidence="1">Uncharacterized protein</fullName>
    </submittedName>
</protein>